<keyword evidence="3" id="KW-1185">Reference proteome</keyword>
<dbReference type="EMBL" id="CP091508">
    <property type="protein sequence ID" value="UOO82588.1"/>
    <property type="molecule type" value="Genomic_DNA"/>
</dbReference>
<organism evidence="2 3">
    <name type="scientific">Uruburuella testudinis</name>
    <dbReference type="NCBI Taxonomy" id="1282863"/>
    <lineage>
        <taxon>Bacteria</taxon>
        <taxon>Pseudomonadati</taxon>
        <taxon>Pseudomonadota</taxon>
        <taxon>Betaproteobacteria</taxon>
        <taxon>Neisseriales</taxon>
        <taxon>Neisseriaceae</taxon>
        <taxon>Uruburuella</taxon>
    </lineage>
</organism>
<gene>
    <name evidence="2" type="ORF">LVJ83_03770</name>
</gene>
<dbReference type="SUPFAM" id="SSF117782">
    <property type="entry name" value="YbjQ-like"/>
    <property type="match status" value="1"/>
</dbReference>
<dbReference type="Gene3D" id="3.30.110.70">
    <property type="entry name" value="Hypothetical protein apc22750. Chain B"/>
    <property type="match status" value="1"/>
</dbReference>
<dbReference type="Pfam" id="PF01906">
    <property type="entry name" value="YbjQ_1"/>
    <property type="match status" value="1"/>
</dbReference>
<dbReference type="PANTHER" id="PTHR34068">
    <property type="entry name" value="UPF0145 PROTEIN YBJQ"/>
    <property type="match status" value="1"/>
</dbReference>
<dbReference type="Proteomes" id="UP000829817">
    <property type="component" value="Chromosome"/>
</dbReference>
<accession>A0ABY4DVT3</accession>
<dbReference type="RefSeq" id="WP_244786443.1">
    <property type="nucleotide sequence ID" value="NZ_CP091508.1"/>
</dbReference>
<protein>
    <submittedName>
        <fullName evidence="2">YbjQ family protein</fullName>
    </submittedName>
</protein>
<reference evidence="2 3" key="1">
    <citation type="journal article" date="2022" name="Res Sq">
        <title>Evolution of multicellular longitudinally dividing oral cavity symbionts (Neisseriaceae).</title>
        <authorList>
            <person name="Nyongesa S."/>
            <person name="Weber P."/>
            <person name="Bernet E."/>
            <person name="Pullido F."/>
            <person name="Nieckarz M."/>
            <person name="Delaby M."/>
            <person name="Nieves C."/>
            <person name="Viehboeck T."/>
            <person name="Krause N."/>
            <person name="Rivera-Millot A."/>
            <person name="Nakamura A."/>
            <person name="Vischer N."/>
            <person name="VanNieuwenhze M."/>
            <person name="Brun Y."/>
            <person name="Cava F."/>
            <person name="Bulgheresi S."/>
            <person name="Veyrier F."/>
        </authorList>
    </citation>
    <scope>NUCLEOTIDE SEQUENCE [LARGE SCALE GENOMIC DNA]</scope>
    <source>
        <strain evidence="2 3">CCUG 63373m</strain>
    </source>
</reference>
<dbReference type="PANTHER" id="PTHR34068:SF2">
    <property type="entry name" value="UPF0145 PROTEIN SCO3412"/>
    <property type="match status" value="1"/>
</dbReference>
<evidence type="ECO:0000313" key="2">
    <source>
        <dbReference type="EMBL" id="UOO82588.1"/>
    </source>
</evidence>
<dbReference type="InterPro" id="IPR035439">
    <property type="entry name" value="UPF0145_dom_sf"/>
</dbReference>
<evidence type="ECO:0000256" key="1">
    <source>
        <dbReference type="ARBA" id="ARBA00010751"/>
    </source>
</evidence>
<proteinExistence type="inferred from homology"/>
<comment type="similarity">
    <text evidence="1">Belongs to the UPF0145 family.</text>
</comment>
<dbReference type="InterPro" id="IPR002765">
    <property type="entry name" value="UPF0145_YbjQ-like"/>
</dbReference>
<sequence length="156" mass="17110">MDWMMMAKVAWPLLLLLGALIVGSLLEKRHYASILKREAQLHHIVVVVSRFPSEQFGSQFLVTGSVVVSSDYFRRTLAMFRQIFGGNVKSYESMLDRGRREALLRMKAQAAGQGANAVFNIKLETSSLSQTDNGKGALGTVEVLAYGTAGTLADEV</sequence>
<name>A0ABY4DVT3_9NEIS</name>
<evidence type="ECO:0000313" key="3">
    <source>
        <dbReference type="Proteomes" id="UP000829817"/>
    </source>
</evidence>